<dbReference type="Proteomes" id="UP000308600">
    <property type="component" value="Unassembled WGS sequence"/>
</dbReference>
<dbReference type="EMBL" id="ML208417">
    <property type="protein sequence ID" value="TFK66032.1"/>
    <property type="molecule type" value="Genomic_DNA"/>
</dbReference>
<protein>
    <submittedName>
        <fullName evidence="1">Uncharacterized protein</fullName>
    </submittedName>
</protein>
<proteinExistence type="predicted"/>
<accession>A0ACD3AJU1</accession>
<reference evidence="1 2" key="1">
    <citation type="journal article" date="2019" name="Nat. Ecol. Evol.">
        <title>Megaphylogeny resolves global patterns of mushroom evolution.</title>
        <authorList>
            <person name="Varga T."/>
            <person name="Krizsan K."/>
            <person name="Foldi C."/>
            <person name="Dima B."/>
            <person name="Sanchez-Garcia M."/>
            <person name="Sanchez-Ramirez S."/>
            <person name="Szollosi G.J."/>
            <person name="Szarkandi J.G."/>
            <person name="Papp V."/>
            <person name="Albert L."/>
            <person name="Andreopoulos W."/>
            <person name="Angelini C."/>
            <person name="Antonin V."/>
            <person name="Barry K.W."/>
            <person name="Bougher N.L."/>
            <person name="Buchanan P."/>
            <person name="Buyck B."/>
            <person name="Bense V."/>
            <person name="Catcheside P."/>
            <person name="Chovatia M."/>
            <person name="Cooper J."/>
            <person name="Damon W."/>
            <person name="Desjardin D."/>
            <person name="Finy P."/>
            <person name="Geml J."/>
            <person name="Haridas S."/>
            <person name="Hughes K."/>
            <person name="Justo A."/>
            <person name="Karasinski D."/>
            <person name="Kautmanova I."/>
            <person name="Kiss B."/>
            <person name="Kocsube S."/>
            <person name="Kotiranta H."/>
            <person name="LaButti K.M."/>
            <person name="Lechner B.E."/>
            <person name="Liimatainen K."/>
            <person name="Lipzen A."/>
            <person name="Lukacs Z."/>
            <person name="Mihaltcheva S."/>
            <person name="Morgado L.N."/>
            <person name="Niskanen T."/>
            <person name="Noordeloos M.E."/>
            <person name="Ohm R.A."/>
            <person name="Ortiz-Santana B."/>
            <person name="Ovrebo C."/>
            <person name="Racz N."/>
            <person name="Riley R."/>
            <person name="Savchenko A."/>
            <person name="Shiryaev A."/>
            <person name="Soop K."/>
            <person name="Spirin V."/>
            <person name="Szebenyi C."/>
            <person name="Tomsovsky M."/>
            <person name="Tulloss R.E."/>
            <person name="Uehling J."/>
            <person name="Grigoriev I.V."/>
            <person name="Vagvolgyi C."/>
            <person name="Papp T."/>
            <person name="Martin F.M."/>
            <person name="Miettinen O."/>
            <person name="Hibbett D.S."/>
            <person name="Nagy L.G."/>
        </authorList>
    </citation>
    <scope>NUCLEOTIDE SEQUENCE [LARGE SCALE GENOMIC DNA]</scope>
    <source>
        <strain evidence="1 2">NL-1719</strain>
    </source>
</reference>
<name>A0ACD3AJU1_9AGAR</name>
<gene>
    <name evidence="1" type="ORF">BDN72DRAFT_163267</name>
</gene>
<organism evidence="1 2">
    <name type="scientific">Pluteus cervinus</name>
    <dbReference type="NCBI Taxonomy" id="181527"/>
    <lineage>
        <taxon>Eukaryota</taxon>
        <taxon>Fungi</taxon>
        <taxon>Dikarya</taxon>
        <taxon>Basidiomycota</taxon>
        <taxon>Agaricomycotina</taxon>
        <taxon>Agaricomycetes</taxon>
        <taxon>Agaricomycetidae</taxon>
        <taxon>Agaricales</taxon>
        <taxon>Pluteineae</taxon>
        <taxon>Pluteaceae</taxon>
        <taxon>Pluteus</taxon>
    </lineage>
</organism>
<keyword evidence="2" id="KW-1185">Reference proteome</keyword>
<sequence>MTNKTSLDALDDSIFHSNLSLLDNDVPEVKSRLSIAASELVLLDAQISEIKTKLQSLTRQRDQQALRVHRYQGVLSAFRTLPAEVVRELLIQCVHSSGPMGLLPHPTDTRLVLTQVCSLWRTIVCSTPDLWCDYEIRAMKSLDDTRGRMKDLMTACFGRAKTLPLNLSVKPFTTPSEVLPVYLIADVVKPWAERYGKLDLIFPRKEVWYWATYETETRIKLPILTEFKLQEAKDDGEMPDEYFDDEEFSLVGWSDLPVECPSLTSLSLSIGLDIQHVGFPWENMTTIHIKFDYVFSQQCYDLWGRCPLLEDFTAELAPEETTSQPLDQPINLPELRKLSFTASSAFSCRHILHSLEAPKLRDISISLTDSFFDSDVLELKAISGIDDKLRELKVQQGMQLEEPILNELGQGLFASLERLSLNFFDPNFEDEHYGPDSKYFELVMKMLVDRQKYTEAQRSTESGKRIVPLASVEVAYQPYHWDGKKDEQVKRTLDSGVPLRMTWDAAYLE</sequence>
<evidence type="ECO:0000313" key="1">
    <source>
        <dbReference type="EMBL" id="TFK66032.1"/>
    </source>
</evidence>
<evidence type="ECO:0000313" key="2">
    <source>
        <dbReference type="Proteomes" id="UP000308600"/>
    </source>
</evidence>